<feature type="compositionally biased region" description="Acidic residues" evidence="4">
    <location>
        <begin position="486"/>
        <end position="497"/>
    </location>
</feature>
<dbReference type="EMBL" id="BLKM01007831">
    <property type="protein sequence ID" value="GFG31676.1"/>
    <property type="molecule type" value="Genomic_DNA"/>
</dbReference>
<keyword evidence="3" id="KW-0732">Signal</keyword>
<dbReference type="PROSITE" id="PS50184">
    <property type="entry name" value="VWFC_2"/>
    <property type="match status" value="1"/>
</dbReference>
<keyword evidence="7" id="KW-1185">Reference proteome</keyword>
<evidence type="ECO:0000313" key="7">
    <source>
        <dbReference type="Proteomes" id="UP000502823"/>
    </source>
</evidence>
<dbReference type="Gene3D" id="6.20.200.20">
    <property type="match status" value="1"/>
</dbReference>
<comment type="caution">
    <text evidence="6">The sequence shown here is derived from an EMBL/GenBank/DDBJ whole genome shotgun (WGS) entry which is preliminary data.</text>
</comment>
<dbReference type="SUPFAM" id="SSF57603">
    <property type="entry name" value="FnI-like domain"/>
    <property type="match status" value="3"/>
</dbReference>
<evidence type="ECO:0000313" key="6">
    <source>
        <dbReference type="EMBL" id="GFG31676.1"/>
    </source>
</evidence>
<dbReference type="PANTHER" id="PTHR46698:SF3">
    <property type="entry name" value="TENECTIN ISOFORM 1-RELATED"/>
    <property type="match status" value="1"/>
</dbReference>
<evidence type="ECO:0000259" key="5">
    <source>
        <dbReference type="PROSITE" id="PS50184"/>
    </source>
</evidence>
<feature type="compositionally biased region" description="Basic and acidic residues" evidence="4">
    <location>
        <begin position="786"/>
        <end position="797"/>
    </location>
</feature>
<feature type="compositionally biased region" description="Polar residues" evidence="4">
    <location>
        <begin position="758"/>
        <end position="769"/>
    </location>
</feature>
<reference evidence="7" key="1">
    <citation type="submission" date="2020-01" db="EMBL/GenBank/DDBJ databases">
        <title>Draft genome sequence of the Termite Coptotermes fromosanus.</title>
        <authorList>
            <person name="Itakura S."/>
            <person name="Yosikawa Y."/>
            <person name="Umezawa K."/>
        </authorList>
    </citation>
    <scope>NUCLEOTIDE SEQUENCE [LARGE SCALE GENOMIC DNA]</scope>
</reference>
<comment type="subcellular location">
    <subcellularLocation>
        <location evidence="1">Secreted</location>
    </subcellularLocation>
</comment>
<dbReference type="FunCoup" id="A0A6L2PH11">
    <property type="interactions" value="8"/>
</dbReference>
<dbReference type="SMART" id="SM00214">
    <property type="entry name" value="VWC"/>
    <property type="match status" value="3"/>
</dbReference>
<dbReference type="Gene3D" id="2.10.70.10">
    <property type="entry name" value="Complement Module, domain 1"/>
    <property type="match status" value="1"/>
</dbReference>
<organism evidence="6 7">
    <name type="scientific">Coptotermes formosanus</name>
    <name type="common">Formosan subterranean termite</name>
    <dbReference type="NCBI Taxonomy" id="36987"/>
    <lineage>
        <taxon>Eukaryota</taxon>
        <taxon>Metazoa</taxon>
        <taxon>Ecdysozoa</taxon>
        <taxon>Arthropoda</taxon>
        <taxon>Hexapoda</taxon>
        <taxon>Insecta</taxon>
        <taxon>Pterygota</taxon>
        <taxon>Neoptera</taxon>
        <taxon>Polyneoptera</taxon>
        <taxon>Dictyoptera</taxon>
        <taxon>Blattodea</taxon>
        <taxon>Blattoidea</taxon>
        <taxon>Termitoidae</taxon>
        <taxon>Rhinotermitidae</taxon>
        <taxon>Coptotermes</taxon>
    </lineage>
</organism>
<dbReference type="OrthoDB" id="10072086at2759"/>
<evidence type="ECO:0000256" key="4">
    <source>
        <dbReference type="SAM" id="MobiDB-lite"/>
    </source>
</evidence>
<proteinExistence type="predicted"/>
<dbReference type="InParanoid" id="A0A6L2PH11"/>
<evidence type="ECO:0000256" key="3">
    <source>
        <dbReference type="ARBA" id="ARBA00022729"/>
    </source>
</evidence>
<name>A0A6L2PH11_COPFO</name>
<sequence length="1001" mass="109188">MRESNAPNEWAIGNCLGKIRCPTANSYPFPYYTVYYLFRVEALDGETLKKKLEARSDLTLGESDVNTGRACVANGTVYAEGSAMHTSGLCDYCYCIRGNQQCMQPQCLLTLEGCTPGYRALSCCPTHYNCSEAIAAETTTTSATTSSFVGCELDGQFYPEGEMVQGVAQSQCENCFCMKGRIQCMTIECMPQLSGCSPIFASGKCCPTSYNCSNELELELSEVSFPSLDTGDNHLELYTDSKFLSSSVPNRQQISSVRSMPASQIKSKNPNQQQVTNEGRSNHDDTKGVGNSTTMEMSADVSTTSGTTVETTTEEIISDTTTTAMMTDSSTTSTVQLPTMPLQTTLETSGDNDTQERFVMTQTEDSQVTTVTTILSDEEENLVAMQTETTFMTLFPTTMIIPKDIYVANITVHSNVTIIEKDDNVTALNGSLLPVRAIPPEIEAILNITHKRDDDYVYDYNEPSLPPSLPNLRIIPFVAADAVLEEEGDDDNIDDDVDRPTPYPAQDKHRPTDKQSYYKVSHPNRFSPPVETEGGFMPREPLLDGPFYESKYEVPYHTTGLNMPEVHMPVDITVGTNIPPSITMLPKTDSEHCLSDGREFRHGELISELSACIICLCYYGEVLCQAEKCPHVKTGCRRLKEKEHGLCCGRVVCDDTESPTVVLDRNDGTSSPLQTLHHLGAIVPPITVADGVVTPDPFRDVIRTEPAPDLPSLIEDMMPYLLERHTSVGTTPIIKTTSKSFTTSIQERNTESVPVSLPQESTGSASVISITPDPLGEISNSNNNGEHMEEKVPHGTDFDGDPTIEGDIDENSGISFHSVLQFLFSDDATTKAPPRTSHRPITRQPTSERSAPQKTMTTATPSSSSKNSSDAGSKKQFENATVVLNTASHNDDSLNYKTTSTASSNKYGITPQAMLTTVLNSVKPNTSSREPSTGDPPNLHHLHLPVSVSADPGAVSGLLKLAGCNIYGRMYRVGRIISELSGPCLECMCTEVGVQCRPLDC</sequence>
<feature type="compositionally biased region" description="Low complexity" evidence="4">
    <location>
        <begin position="300"/>
        <end position="311"/>
    </location>
</feature>
<dbReference type="InterPro" id="IPR001007">
    <property type="entry name" value="VWF_dom"/>
</dbReference>
<dbReference type="PANTHER" id="PTHR46698">
    <property type="entry name" value="CROSSVEINLESS 2"/>
    <property type="match status" value="1"/>
</dbReference>
<evidence type="ECO:0000256" key="1">
    <source>
        <dbReference type="ARBA" id="ARBA00004613"/>
    </source>
</evidence>
<dbReference type="Proteomes" id="UP000502823">
    <property type="component" value="Unassembled WGS sequence"/>
</dbReference>
<dbReference type="InterPro" id="IPR052424">
    <property type="entry name" value="Kielin_Chordin-BMP_Reg"/>
</dbReference>
<evidence type="ECO:0000256" key="2">
    <source>
        <dbReference type="ARBA" id="ARBA00022525"/>
    </source>
</evidence>
<protein>
    <recommendedName>
        <fullName evidence="5">VWFC domain-containing protein</fullName>
    </recommendedName>
</protein>
<gene>
    <name evidence="6" type="ORF">Cfor_04797</name>
</gene>
<feature type="compositionally biased region" description="Low complexity" evidence="4">
    <location>
        <begin position="862"/>
        <end position="871"/>
    </location>
</feature>
<feature type="region of interest" description="Disordered" evidence="4">
    <location>
        <begin position="486"/>
        <end position="534"/>
    </location>
</feature>
<feature type="domain" description="VWFC" evidence="5">
    <location>
        <begin position="591"/>
        <end position="654"/>
    </location>
</feature>
<feature type="compositionally biased region" description="Polar residues" evidence="4">
    <location>
        <begin position="843"/>
        <end position="861"/>
    </location>
</feature>
<feature type="region of interest" description="Disordered" evidence="4">
    <location>
        <begin position="745"/>
        <end position="810"/>
    </location>
</feature>
<feature type="region of interest" description="Disordered" evidence="4">
    <location>
        <begin position="249"/>
        <end position="311"/>
    </location>
</feature>
<feature type="compositionally biased region" description="Polar residues" evidence="4">
    <location>
        <begin position="249"/>
        <end position="279"/>
    </location>
</feature>
<dbReference type="GO" id="GO:0005576">
    <property type="term" value="C:extracellular region"/>
    <property type="evidence" value="ECO:0007669"/>
    <property type="project" value="UniProtKB-SubCell"/>
</dbReference>
<accession>A0A6L2PH11</accession>
<dbReference type="AlphaFoldDB" id="A0A6L2PH11"/>
<keyword evidence="2" id="KW-0964">Secreted</keyword>
<feature type="compositionally biased region" description="Acidic residues" evidence="4">
    <location>
        <begin position="798"/>
        <end position="810"/>
    </location>
</feature>
<feature type="region of interest" description="Disordered" evidence="4">
    <location>
        <begin position="827"/>
        <end position="875"/>
    </location>
</feature>